<dbReference type="Proteomes" id="UP000003773">
    <property type="component" value="Unassembled WGS sequence"/>
</dbReference>
<reference evidence="1 2" key="2">
    <citation type="submission" date="2007-05" db="EMBL/GenBank/DDBJ databases">
        <title>Draft genome sequence of Bifidobacterium adolescentis (L2-32).</title>
        <authorList>
            <person name="Sudarsanam P."/>
            <person name="Ley R."/>
            <person name="Guruge J."/>
            <person name="Turnbaugh P.J."/>
            <person name="Mahowald M."/>
            <person name="Liep D."/>
            <person name="Gordon J."/>
        </authorList>
    </citation>
    <scope>NUCLEOTIDE SEQUENCE [LARGE SCALE GENOMIC DNA]</scope>
    <source>
        <strain evidence="1 2">L2-32</strain>
    </source>
</reference>
<comment type="caution">
    <text evidence="1">The sequence shown here is derived from an EMBL/GenBank/DDBJ whole genome shotgun (WGS) entry which is preliminary data.</text>
</comment>
<evidence type="ECO:0000313" key="1">
    <source>
        <dbReference type="EMBL" id="EDN83696.1"/>
    </source>
</evidence>
<sequence length="40" mass="4471">MGQDVRGWRTRCTDIALKTVSGTGFHDFEGMVARLMAVKE</sequence>
<evidence type="ECO:0000313" key="2">
    <source>
        <dbReference type="Proteomes" id="UP000003773"/>
    </source>
</evidence>
<dbReference type="EMBL" id="AAXD02000018">
    <property type="protein sequence ID" value="EDN83696.1"/>
    <property type="molecule type" value="Genomic_DNA"/>
</dbReference>
<gene>
    <name evidence="1" type="ORF">BIFADO_00614</name>
</gene>
<dbReference type="AlphaFoldDB" id="A7A463"/>
<accession>A7A463</accession>
<proteinExistence type="predicted"/>
<dbReference type="HOGENOM" id="CLU_3285578_0_0_11"/>
<organism evidence="1 2">
    <name type="scientific">Bifidobacterium adolescentis L2-32</name>
    <dbReference type="NCBI Taxonomy" id="411481"/>
    <lineage>
        <taxon>Bacteria</taxon>
        <taxon>Bacillati</taxon>
        <taxon>Actinomycetota</taxon>
        <taxon>Actinomycetes</taxon>
        <taxon>Bifidobacteriales</taxon>
        <taxon>Bifidobacteriaceae</taxon>
        <taxon>Bifidobacterium</taxon>
    </lineage>
</organism>
<name>A7A463_BIFAD</name>
<protein>
    <submittedName>
        <fullName evidence="1">Uncharacterized protein</fullName>
    </submittedName>
</protein>
<reference evidence="1 2" key="1">
    <citation type="submission" date="2007-04" db="EMBL/GenBank/DDBJ databases">
        <authorList>
            <person name="Fulton L."/>
            <person name="Clifton S."/>
            <person name="Fulton B."/>
            <person name="Xu J."/>
            <person name="Minx P."/>
            <person name="Pepin K.H."/>
            <person name="Johnson M."/>
            <person name="Thiruvilangam P."/>
            <person name="Bhonagiri V."/>
            <person name="Nash W.E."/>
            <person name="Mardis E.R."/>
            <person name="Wilson R.K."/>
        </authorList>
    </citation>
    <scope>NUCLEOTIDE SEQUENCE [LARGE SCALE GENOMIC DNA]</scope>
    <source>
        <strain evidence="1 2">L2-32</strain>
    </source>
</reference>